<accession>A0ABP8LA25</accession>
<dbReference type="PROSITE" id="PS00456">
    <property type="entry name" value="NA_SOLUT_SYMP_1"/>
    <property type="match status" value="1"/>
</dbReference>
<keyword evidence="10 14" id="KW-0472">Membrane</keyword>
<reference evidence="16" key="1">
    <citation type="journal article" date="2019" name="Int. J. Syst. Evol. Microbiol.">
        <title>The Global Catalogue of Microorganisms (GCM) 10K type strain sequencing project: providing services to taxonomists for standard genome sequencing and annotation.</title>
        <authorList>
            <consortium name="The Broad Institute Genomics Platform"/>
            <consortium name="The Broad Institute Genome Sequencing Center for Infectious Disease"/>
            <person name="Wu L."/>
            <person name="Ma J."/>
        </authorList>
    </citation>
    <scope>NUCLEOTIDE SEQUENCE [LARGE SCALE GENOMIC DNA]</scope>
    <source>
        <strain evidence="16">JCM 17810</strain>
    </source>
</reference>
<dbReference type="InterPro" id="IPR011851">
    <property type="entry name" value="Na/Pro_symporter"/>
</dbReference>
<evidence type="ECO:0000256" key="7">
    <source>
        <dbReference type="ARBA" id="ARBA00022989"/>
    </source>
</evidence>
<keyword evidence="6 14" id="KW-0769">Symport</keyword>
<feature type="transmembrane region" description="Helical" evidence="14">
    <location>
        <begin position="229"/>
        <end position="249"/>
    </location>
</feature>
<evidence type="ECO:0000256" key="13">
    <source>
        <dbReference type="RuleBase" id="RU362091"/>
    </source>
</evidence>
<evidence type="ECO:0000313" key="16">
    <source>
        <dbReference type="Proteomes" id="UP001500622"/>
    </source>
</evidence>
<comment type="subcellular location">
    <subcellularLocation>
        <location evidence="1 14">Cell membrane</location>
        <topology evidence="1 14">Multi-pass membrane protein</topology>
    </subcellularLocation>
</comment>
<dbReference type="Proteomes" id="UP001500622">
    <property type="component" value="Unassembled WGS sequence"/>
</dbReference>
<dbReference type="InterPro" id="IPR018212">
    <property type="entry name" value="Na/solute_symporter_CS"/>
</dbReference>
<dbReference type="PANTHER" id="PTHR48086">
    <property type="entry name" value="SODIUM/PROLINE SYMPORTER-RELATED"/>
    <property type="match status" value="1"/>
</dbReference>
<keyword evidence="14" id="KW-0029">Amino-acid transport</keyword>
<evidence type="ECO:0000256" key="8">
    <source>
        <dbReference type="ARBA" id="ARBA00023053"/>
    </source>
</evidence>
<protein>
    <recommendedName>
        <fullName evidence="14">Sodium/proline symporter</fullName>
    </recommendedName>
    <alternativeName>
        <fullName evidence="14">Proline permease</fullName>
    </alternativeName>
</protein>
<feature type="transmembrane region" description="Helical" evidence="14">
    <location>
        <begin position="426"/>
        <end position="443"/>
    </location>
</feature>
<evidence type="ECO:0000256" key="6">
    <source>
        <dbReference type="ARBA" id="ARBA00022847"/>
    </source>
</evidence>
<comment type="caution">
    <text evidence="15">The sequence shown here is derived from an EMBL/GenBank/DDBJ whole genome shotgun (WGS) entry which is preliminary data.</text>
</comment>
<dbReference type="NCBIfam" id="TIGR00813">
    <property type="entry name" value="sss"/>
    <property type="match status" value="1"/>
</dbReference>
<dbReference type="PROSITE" id="PS00457">
    <property type="entry name" value="NA_SOLUT_SYMP_2"/>
    <property type="match status" value="1"/>
</dbReference>
<dbReference type="RefSeq" id="WP_345216257.1">
    <property type="nucleotide sequence ID" value="NZ_BAABGN010000009.1"/>
</dbReference>
<feature type="transmembrane region" description="Helical" evidence="14">
    <location>
        <begin position="371"/>
        <end position="389"/>
    </location>
</feature>
<feature type="transmembrane region" description="Helical" evidence="14">
    <location>
        <begin position="195"/>
        <end position="217"/>
    </location>
</feature>
<evidence type="ECO:0000313" key="15">
    <source>
        <dbReference type="EMBL" id="GAA4424613.1"/>
    </source>
</evidence>
<dbReference type="Gene3D" id="1.20.1730.10">
    <property type="entry name" value="Sodium/glucose cotransporter"/>
    <property type="match status" value="1"/>
</dbReference>
<dbReference type="InterPro" id="IPR001734">
    <property type="entry name" value="Na/solute_symporter"/>
</dbReference>
<keyword evidence="4 14" id="KW-1003">Cell membrane</keyword>
<comment type="similarity">
    <text evidence="2 13">Belongs to the sodium:solute symporter (SSF) (TC 2.A.21) family.</text>
</comment>
<organism evidence="15 16">
    <name type="scientific">Georgenia halophila</name>
    <dbReference type="NCBI Taxonomy" id="620889"/>
    <lineage>
        <taxon>Bacteria</taxon>
        <taxon>Bacillati</taxon>
        <taxon>Actinomycetota</taxon>
        <taxon>Actinomycetes</taxon>
        <taxon>Micrococcales</taxon>
        <taxon>Bogoriellaceae</taxon>
        <taxon>Georgenia</taxon>
    </lineage>
</organism>
<evidence type="ECO:0000256" key="12">
    <source>
        <dbReference type="ARBA" id="ARBA00033708"/>
    </source>
</evidence>
<dbReference type="PANTHER" id="PTHR48086:SF3">
    <property type="entry name" value="SODIUM_PROLINE SYMPORTER"/>
    <property type="match status" value="1"/>
</dbReference>
<keyword evidence="11 14" id="KW-0739">Sodium transport</keyword>
<evidence type="ECO:0000256" key="4">
    <source>
        <dbReference type="ARBA" id="ARBA00022475"/>
    </source>
</evidence>
<keyword evidence="5 14" id="KW-0812">Transmembrane</keyword>
<keyword evidence="3 14" id="KW-0813">Transport</keyword>
<feature type="transmembrane region" description="Helical" evidence="14">
    <location>
        <begin position="275"/>
        <end position="295"/>
    </location>
</feature>
<feature type="transmembrane region" description="Helical" evidence="14">
    <location>
        <begin position="127"/>
        <end position="152"/>
    </location>
</feature>
<sequence length="504" mass="53339">MSEQAYEILALAVYFLGMLGIGWYFLRKNTSLDEYMLGGRGLPTPVAALSAGASDMSGWLLLGLPGAIYLTGLDGAWIAIGLTIGAWLNWKFVAPRLRIYTQVSQNSITIPSFLGNRLRDKTRILRIAAGLIILAFFTFYVSSGMVAGGVFFTASFGLEYRVGMLLVAGVTVLYTLGGGFLAASYTDFVQGTMMFLALVGVPIAGLIAVGGFGEAAAAIREVDPERLSWFAGAGVLGIISALAWGLGYFGQPHILVRFMALRNGREAVAGRRIGIGWMLVAVIGAICTGLVGLAYTQQQGQVLEGNDAETIFLVMGQMLFHPLVAGFMLAAVLAAIMSTISSQLIVTSSALVEDIGKVVLGRRFSDRGQVMLGRAGVLLVSLVAATMAWTQNETILALVAFAWAGFGAAFGPTILLSLYWRKLSTAGALVGMVAGAVTVGWWGNTTGGIFDLYEIVPGFVINLVLAVVVSLATHRLQSGVTDEFDETMRVLKESSEAPTAPAKA</sequence>
<name>A0ABP8LA25_9MICO</name>
<gene>
    <name evidence="15" type="primary">putP</name>
    <name evidence="15" type="ORF">GCM10023169_21440</name>
</gene>
<dbReference type="Pfam" id="PF00474">
    <property type="entry name" value="SSF"/>
    <property type="match status" value="1"/>
</dbReference>
<evidence type="ECO:0000256" key="14">
    <source>
        <dbReference type="RuleBase" id="RU366012"/>
    </source>
</evidence>
<feature type="transmembrane region" description="Helical" evidence="14">
    <location>
        <begin position="6"/>
        <end position="26"/>
    </location>
</feature>
<feature type="transmembrane region" description="Helical" evidence="14">
    <location>
        <begin position="164"/>
        <end position="183"/>
    </location>
</feature>
<evidence type="ECO:0000256" key="11">
    <source>
        <dbReference type="ARBA" id="ARBA00023201"/>
    </source>
</evidence>
<keyword evidence="7 14" id="KW-1133">Transmembrane helix</keyword>
<evidence type="ECO:0000256" key="9">
    <source>
        <dbReference type="ARBA" id="ARBA00023065"/>
    </source>
</evidence>
<evidence type="ECO:0000256" key="10">
    <source>
        <dbReference type="ARBA" id="ARBA00023136"/>
    </source>
</evidence>
<evidence type="ECO:0000256" key="5">
    <source>
        <dbReference type="ARBA" id="ARBA00022692"/>
    </source>
</evidence>
<dbReference type="InterPro" id="IPR050277">
    <property type="entry name" value="Sodium:Solute_Symporter"/>
</dbReference>
<evidence type="ECO:0000256" key="3">
    <source>
        <dbReference type="ARBA" id="ARBA00022448"/>
    </source>
</evidence>
<evidence type="ECO:0000256" key="2">
    <source>
        <dbReference type="ARBA" id="ARBA00006434"/>
    </source>
</evidence>
<comment type="catalytic activity">
    <reaction evidence="12">
        <text>L-proline(in) + Na(+)(in) = L-proline(out) + Na(+)(out)</text>
        <dbReference type="Rhea" id="RHEA:28967"/>
        <dbReference type="ChEBI" id="CHEBI:29101"/>
        <dbReference type="ChEBI" id="CHEBI:60039"/>
    </reaction>
</comment>
<proteinExistence type="inferred from homology"/>
<keyword evidence="9 14" id="KW-0406">Ion transport</keyword>
<keyword evidence="8 14" id="KW-0915">Sodium</keyword>
<dbReference type="NCBIfam" id="TIGR02121">
    <property type="entry name" value="Na_Pro_sym"/>
    <property type="match status" value="1"/>
</dbReference>
<dbReference type="InterPro" id="IPR038377">
    <property type="entry name" value="Na/Glc_symporter_sf"/>
</dbReference>
<feature type="transmembrane region" description="Helical" evidence="14">
    <location>
        <begin position="76"/>
        <end position="94"/>
    </location>
</feature>
<dbReference type="EMBL" id="BAABGN010000009">
    <property type="protein sequence ID" value="GAA4424613.1"/>
    <property type="molecule type" value="Genomic_DNA"/>
</dbReference>
<evidence type="ECO:0000256" key="1">
    <source>
        <dbReference type="ARBA" id="ARBA00004651"/>
    </source>
</evidence>
<dbReference type="PROSITE" id="PS50283">
    <property type="entry name" value="NA_SOLUT_SYMP_3"/>
    <property type="match status" value="1"/>
</dbReference>
<dbReference type="CDD" id="cd11475">
    <property type="entry name" value="SLC5sbd_PutP"/>
    <property type="match status" value="1"/>
</dbReference>
<comment type="function">
    <text evidence="14">Catalyzes the sodium-dependent uptake of extracellular L-proline.</text>
</comment>
<feature type="transmembrane region" description="Helical" evidence="14">
    <location>
        <begin position="395"/>
        <end position="419"/>
    </location>
</feature>
<feature type="transmembrane region" description="Helical" evidence="14">
    <location>
        <begin position="315"/>
        <end position="336"/>
    </location>
</feature>
<keyword evidence="16" id="KW-1185">Reference proteome</keyword>
<feature type="transmembrane region" description="Helical" evidence="14">
    <location>
        <begin position="455"/>
        <end position="473"/>
    </location>
</feature>